<accession>A0A9P3G815</accession>
<dbReference type="AlphaFoldDB" id="A0A9P3G815"/>
<protein>
    <submittedName>
        <fullName evidence="1">Alpha/beta hydrolase</fullName>
    </submittedName>
</protein>
<keyword evidence="1" id="KW-0378">Hydrolase</keyword>
<dbReference type="SUPFAM" id="SSF53474">
    <property type="entry name" value="alpha/beta-Hydrolases"/>
    <property type="match status" value="1"/>
</dbReference>
<sequence>MPLAQIQENVSIFYQDSGAPPNATTYTTIVVVHGLIVNGATFARLLPQASAHGLRIITMNNRDYAGSTPYTDTELAELISPDTEVQASAVRRWGGEVAAFVHFVCTTLQVPAATSGSGGVVLYAESLSSIAALAILGDPRTTSPELRAVLAPYLRKVVLYEPPGFVFGARPAGGLTFPVADAAVPVDAKAAAFLGWCSAHYAAVSALGDQTPEALKARDAAPLPTPSSFKGLSQNELAQLVDPGVVGRSALVIATAPEIRTTHTRRALFDADAVLPGVEVLVLWSERSPWITVWGAQVVQGFMSEEAESGKTKRRLELGKVDNANHFIHWEEPERLVQVLVNL</sequence>
<comment type="caution">
    <text evidence="1">The sequence shown here is derived from an EMBL/GenBank/DDBJ whole genome shotgun (WGS) entry which is preliminary data.</text>
</comment>
<evidence type="ECO:0000313" key="1">
    <source>
        <dbReference type="EMBL" id="GJE91053.1"/>
    </source>
</evidence>
<organism evidence="1 2">
    <name type="scientific">Phanerochaete sordida</name>
    <dbReference type="NCBI Taxonomy" id="48140"/>
    <lineage>
        <taxon>Eukaryota</taxon>
        <taxon>Fungi</taxon>
        <taxon>Dikarya</taxon>
        <taxon>Basidiomycota</taxon>
        <taxon>Agaricomycotina</taxon>
        <taxon>Agaricomycetes</taxon>
        <taxon>Polyporales</taxon>
        <taxon>Phanerochaetaceae</taxon>
        <taxon>Phanerochaete</taxon>
    </lineage>
</organism>
<evidence type="ECO:0000313" key="2">
    <source>
        <dbReference type="Proteomes" id="UP000703269"/>
    </source>
</evidence>
<dbReference type="InterPro" id="IPR029058">
    <property type="entry name" value="AB_hydrolase_fold"/>
</dbReference>
<keyword evidence="2" id="KW-1185">Reference proteome</keyword>
<reference evidence="1 2" key="1">
    <citation type="submission" date="2021-08" db="EMBL/GenBank/DDBJ databases">
        <title>Draft Genome Sequence of Phanerochaete sordida strain YK-624.</title>
        <authorList>
            <person name="Mori T."/>
            <person name="Dohra H."/>
            <person name="Suzuki T."/>
            <person name="Kawagishi H."/>
            <person name="Hirai H."/>
        </authorList>
    </citation>
    <scope>NUCLEOTIDE SEQUENCE [LARGE SCALE GENOMIC DNA]</scope>
    <source>
        <strain evidence="1 2">YK-624</strain>
    </source>
</reference>
<dbReference type="Gene3D" id="3.40.50.1820">
    <property type="entry name" value="alpha/beta hydrolase"/>
    <property type="match status" value="1"/>
</dbReference>
<dbReference type="GO" id="GO:0016787">
    <property type="term" value="F:hydrolase activity"/>
    <property type="evidence" value="ECO:0007669"/>
    <property type="project" value="UniProtKB-KW"/>
</dbReference>
<dbReference type="EMBL" id="BPQB01000019">
    <property type="protein sequence ID" value="GJE91053.1"/>
    <property type="molecule type" value="Genomic_DNA"/>
</dbReference>
<name>A0A9P3G815_9APHY</name>
<dbReference type="Proteomes" id="UP000703269">
    <property type="component" value="Unassembled WGS sequence"/>
</dbReference>
<gene>
    <name evidence="1" type="ORF">PsYK624_072010</name>
</gene>
<dbReference type="OrthoDB" id="5311491at2759"/>
<proteinExistence type="predicted"/>